<dbReference type="GO" id="GO:0006508">
    <property type="term" value="P:proteolysis"/>
    <property type="evidence" value="ECO:0007669"/>
    <property type="project" value="UniProtKB-KW"/>
</dbReference>
<evidence type="ECO:0000259" key="6">
    <source>
        <dbReference type="PROSITE" id="PS50600"/>
    </source>
</evidence>
<dbReference type="InterPro" id="IPR003653">
    <property type="entry name" value="Peptidase_C48_C"/>
</dbReference>
<evidence type="ECO:0000256" key="3">
    <source>
        <dbReference type="ARBA" id="ARBA00022786"/>
    </source>
</evidence>
<keyword evidence="8" id="KW-1185">Reference proteome</keyword>
<dbReference type="PROSITE" id="PS50600">
    <property type="entry name" value="ULP_PROTEASE"/>
    <property type="match status" value="1"/>
</dbReference>
<dbReference type="EMBL" id="BKCP01007493">
    <property type="protein sequence ID" value="GER46240.1"/>
    <property type="molecule type" value="Genomic_DNA"/>
</dbReference>
<name>A0A5A7QM91_STRAF</name>
<dbReference type="FunFam" id="3.40.395.10:FF:000005">
    <property type="entry name" value="Ubiquitin-like-specific protease ESD4"/>
    <property type="match status" value="1"/>
</dbReference>
<keyword evidence="3" id="KW-0833">Ubl conjugation pathway</keyword>
<dbReference type="PANTHER" id="PTHR12606">
    <property type="entry name" value="SENTRIN/SUMO-SPECIFIC PROTEASE"/>
    <property type="match status" value="1"/>
</dbReference>
<gene>
    <name evidence="7" type="ORF">STAS_23264</name>
</gene>
<dbReference type="GO" id="GO:0016929">
    <property type="term" value="F:deSUMOylase activity"/>
    <property type="evidence" value="ECO:0007669"/>
    <property type="project" value="TreeGrafter"/>
</dbReference>
<dbReference type="Proteomes" id="UP000325081">
    <property type="component" value="Unassembled WGS sequence"/>
</dbReference>
<proteinExistence type="inferred from homology"/>
<evidence type="ECO:0000256" key="1">
    <source>
        <dbReference type="ARBA" id="ARBA00005234"/>
    </source>
</evidence>
<keyword evidence="5" id="KW-0788">Thiol protease</keyword>
<keyword evidence="4" id="KW-0378">Hydrolase</keyword>
<dbReference type="Pfam" id="PF02902">
    <property type="entry name" value="Peptidase_C48"/>
    <property type="match status" value="1"/>
</dbReference>
<dbReference type="Gene3D" id="3.40.395.10">
    <property type="entry name" value="Adenoviral Proteinase, Chain A"/>
    <property type="match status" value="1"/>
</dbReference>
<evidence type="ECO:0000256" key="4">
    <source>
        <dbReference type="ARBA" id="ARBA00022801"/>
    </source>
</evidence>
<dbReference type="OrthoDB" id="910833at2759"/>
<dbReference type="AlphaFoldDB" id="A0A5A7QM91"/>
<dbReference type="PANTHER" id="PTHR12606:SF1">
    <property type="entry name" value="UBIQUITIN-LIKE-SPECIFIC PROTEASE 1A"/>
    <property type="match status" value="1"/>
</dbReference>
<feature type="domain" description="Ubiquitin-like protease family profile" evidence="6">
    <location>
        <begin position="206"/>
        <end position="378"/>
    </location>
</feature>
<keyword evidence="2 7" id="KW-0645">Protease</keyword>
<reference evidence="8" key="1">
    <citation type="journal article" date="2019" name="Curr. Biol.">
        <title>Genome Sequence of Striga asiatica Provides Insight into the Evolution of Plant Parasitism.</title>
        <authorList>
            <person name="Yoshida S."/>
            <person name="Kim S."/>
            <person name="Wafula E.K."/>
            <person name="Tanskanen J."/>
            <person name="Kim Y.M."/>
            <person name="Honaas L."/>
            <person name="Yang Z."/>
            <person name="Spallek T."/>
            <person name="Conn C.E."/>
            <person name="Ichihashi Y."/>
            <person name="Cheong K."/>
            <person name="Cui S."/>
            <person name="Der J.P."/>
            <person name="Gundlach H."/>
            <person name="Jiao Y."/>
            <person name="Hori C."/>
            <person name="Ishida J.K."/>
            <person name="Kasahara H."/>
            <person name="Kiba T."/>
            <person name="Kim M.S."/>
            <person name="Koo N."/>
            <person name="Laohavisit A."/>
            <person name="Lee Y.H."/>
            <person name="Lumba S."/>
            <person name="McCourt P."/>
            <person name="Mortimer J.C."/>
            <person name="Mutuku J.M."/>
            <person name="Nomura T."/>
            <person name="Sasaki-Sekimoto Y."/>
            <person name="Seto Y."/>
            <person name="Wang Y."/>
            <person name="Wakatake T."/>
            <person name="Sakakibara H."/>
            <person name="Demura T."/>
            <person name="Yamaguchi S."/>
            <person name="Yoneyama K."/>
            <person name="Manabe R.I."/>
            <person name="Nelson D.C."/>
            <person name="Schulman A.H."/>
            <person name="Timko M.P."/>
            <person name="dePamphilis C.W."/>
            <person name="Choi D."/>
            <person name="Shirasu K."/>
        </authorList>
    </citation>
    <scope>NUCLEOTIDE SEQUENCE [LARGE SCALE GENOMIC DNA]</scope>
    <source>
        <strain evidence="8">cv. UVA1</strain>
    </source>
</reference>
<dbReference type="GO" id="GO:0005634">
    <property type="term" value="C:nucleus"/>
    <property type="evidence" value="ECO:0007669"/>
    <property type="project" value="TreeGrafter"/>
</dbReference>
<sequence>MGALSGNDRNPDHSCPAVRLQISFPDPKPRFRREIHAPVSHLRFGLFSGTGSGLFSGTGRVEGVASPAKMGNCFGTRFSFSNLSNGATKCFGLFEKGEEKVGFENADRENVVDVSDDSSVEEVEVYDSTKTRNDRPSQLDLDMEYYEKCLQGLWLSRPQKKDGQVRKDRFDECFVPLTDEEEALVASALSNSNREKVVVSHENSNIDISGKKLQCLRPHKWLNDEVINLYLYLLKEREEREPQKFLKCHFFNTFFYKKLISGIDGYNFQAVRRWTTQRKLGYHLLDCEKIFVPIHQVGHWCLAIISKKDKKFEYLDSLKGFDSQVMSALSRYYVDEVKDKTGNDIDVSSWEQVCVTHLPEQENGFDCGMFMIKYMDFYSRDIGLCFNQSDMPYFRRRTAKEILKLRAE</sequence>
<organism evidence="7 8">
    <name type="scientific">Striga asiatica</name>
    <name type="common">Asiatic witchweed</name>
    <name type="synonym">Buchnera asiatica</name>
    <dbReference type="NCBI Taxonomy" id="4170"/>
    <lineage>
        <taxon>Eukaryota</taxon>
        <taxon>Viridiplantae</taxon>
        <taxon>Streptophyta</taxon>
        <taxon>Embryophyta</taxon>
        <taxon>Tracheophyta</taxon>
        <taxon>Spermatophyta</taxon>
        <taxon>Magnoliopsida</taxon>
        <taxon>eudicotyledons</taxon>
        <taxon>Gunneridae</taxon>
        <taxon>Pentapetalae</taxon>
        <taxon>asterids</taxon>
        <taxon>lamiids</taxon>
        <taxon>Lamiales</taxon>
        <taxon>Orobanchaceae</taxon>
        <taxon>Buchnereae</taxon>
        <taxon>Striga</taxon>
    </lineage>
</organism>
<evidence type="ECO:0000313" key="8">
    <source>
        <dbReference type="Proteomes" id="UP000325081"/>
    </source>
</evidence>
<dbReference type="GO" id="GO:0016926">
    <property type="term" value="P:protein desumoylation"/>
    <property type="evidence" value="ECO:0007669"/>
    <property type="project" value="UniProtKB-ARBA"/>
</dbReference>
<evidence type="ECO:0000256" key="5">
    <source>
        <dbReference type="ARBA" id="ARBA00022807"/>
    </source>
</evidence>
<evidence type="ECO:0000313" key="7">
    <source>
        <dbReference type="EMBL" id="GER46240.1"/>
    </source>
</evidence>
<comment type="caution">
    <text evidence="7">The sequence shown here is derived from an EMBL/GenBank/DDBJ whole genome shotgun (WGS) entry which is preliminary data.</text>
</comment>
<dbReference type="SUPFAM" id="SSF54001">
    <property type="entry name" value="Cysteine proteinases"/>
    <property type="match status" value="1"/>
</dbReference>
<dbReference type="InterPro" id="IPR038765">
    <property type="entry name" value="Papain-like_cys_pep_sf"/>
</dbReference>
<comment type="similarity">
    <text evidence="1">Belongs to the peptidase C48 family.</text>
</comment>
<accession>A0A5A7QM91</accession>
<protein>
    <submittedName>
        <fullName evidence="7">Sentrin-specific protease</fullName>
    </submittedName>
</protein>
<evidence type="ECO:0000256" key="2">
    <source>
        <dbReference type="ARBA" id="ARBA00022670"/>
    </source>
</evidence>